<evidence type="ECO:0000256" key="12">
    <source>
        <dbReference type="ARBA" id="ARBA00071612"/>
    </source>
</evidence>
<reference evidence="18 19" key="1">
    <citation type="submission" date="2020-06" db="EMBL/GenBank/DDBJ databases">
        <authorList>
            <person name="Li R."/>
            <person name="Bekaert M."/>
        </authorList>
    </citation>
    <scope>NUCLEOTIDE SEQUENCE [LARGE SCALE GENOMIC DNA]</scope>
    <source>
        <strain evidence="19">wild</strain>
    </source>
</reference>
<evidence type="ECO:0000256" key="10">
    <source>
        <dbReference type="ARBA" id="ARBA00046280"/>
    </source>
</evidence>
<evidence type="ECO:0000256" key="11">
    <source>
        <dbReference type="ARBA" id="ARBA00065755"/>
    </source>
</evidence>
<evidence type="ECO:0000256" key="16">
    <source>
        <dbReference type="SAM" id="Phobius"/>
    </source>
</evidence>
<evidence type="ECO:0000256" key="13">
    <source>
        <dbReference type="ARBA" id="ARBA00081711"/>
    </source>
</evidence>
<evidence type="ECO:0000313" key="18">
    <source>
        <dbReference type="EMBL" id="CAC5373275.1"/>
    </source>
</evidence>
<keyword evidence="19" id="KW-1185">Reference proteome</keyword>
<evidence type="ECO:0000256" key="2">
    <source>
        <dbReference type="ARBA" id="ARBA00006108"/>
    </source>
</evidence>
<evidence type="ECO:0000259" key="17">
    <source>
        <dbReference type="Pfam" id="PF05008"/>
    </source>
</evidence>
<evidence type="ECO:0000256" key="4">
    <source>
        <dbReference type="ARBA" id="ARBA00022692"/>
    </source>
</evidence>
<gene>
    <name evidence="18" type="ORF">MCOR_11101</name>
</gene>
<dbReference type="PANTHER" id="PTHR21230:SF26">
    <property type="entry name" value="VESICLE TRANSPORT THROUGH INTERACTION WITH T-SNARES HOMOLOG 1A"/>
    <property type="match status" value="1"/>
</dbReference>
<keyword evidence="3" id="KW-0813">Transport</keyword>
<dbReference type="GO" id="GO:0042147">
    <property type="term" value="P:retrograde transport, endosome to Golgi"/>
    <property type="evidence" value="ECO:0007669"/>
    <property type="project" value="TreeGrafter"/>
</dbReference>
<dbReference type="Pfam" id="PF12352">
    <property type="entry name" value="V-SNARE_C"/>
    <property type="match status" value="1"/>
</dbReference>
<keyword evidence="6 16" id="KW-1133">Transmembrane helix</keyword>
<dbReference type="GO" id="GO:0006886">
    <property type="term" value="P:intracellular protein transport"/>
    <property type="evidence" value="ECO:0007669"/>
    <property type="project" value="InterPro"/>
</dbReference>
<evidence type="ECO:0000256" key="14">
    <source>
        <dbReference type="ARBA" id="ARBA00082368"/>
    </source>
</evidence>
<feature type="transmembrane region" description="Helical" evidence="16">
    <location>
        <begin position="198"/>
        <end position="219"/>
    </location>
</feature>
<dbReference type="FunFam" id="1.20.58.400:FF:000001">
    <property type="entry name" value="Vesicle transport through interaction with t-SNAREs homolog 1A"/>
    <property type="match status" value="1"/>
</dbReference>
<evidence type="ECO:0000256" key="6">
    <source>
        <dbReference type="ARBA" id="ARBA00022989"/>
    </source>
</evidence>
<dbReference type="Gene3D" id="1.20.58.400">
    <property type="entry name" value="t-snare proteins"/>
    <property type="match status" value="1"/>
</dbReference>
<dbReference type="Proteomes" id="UP000507470">
    <property type="component" value="Unassembled WGS sequence"/>
</dbReference>
<keyword evidence="9 16" id="KW-0472">Membrane</keyword>
<keyword evidence="4 16" id="KW-0812">Transmembrane</keyword>
<dbReference type="GO" id="GO:0005484">
    <property type="term" value="F:SNAP receptor activity"/>
    <property type="evidence" value="ECO:0007669"/>
    <property type="project" value="InterPro"/>
</dbReference>
<dbReference type="GO" id="GO:0000149">
    <property type="term" value="F:SNARE binding"/>
    <property type="evidence" value="ECO:0007669"/>
    <property type="project" value="TreeGrafter"/>
</dbReference>
<dbReference type="PANTHER" id="PTHR21230">
    <property type="entry name" value="VESICLE TRANSPORT V-SNARE PROTEIN VTI1-RELATED"/>
    <property type="match status" value="1"/>
</dbReference>
<dbReference type="PIRSF" id="PIRSF028865">
    <property type="entry name" value="Membrin-2"/>
    <property type="match status" value="1"/>
</dbReference>
<dbReference type="InterPro" id="IPR038407">
    <property type="entry name" value="v-SNARE_N_sf"/>
</dbReference>
<comment type="subcellular location">
    <subcellularLocation>
        <location evidence="10">Endomembrane system</location>
        <topology evidence="10">Single-pass type IV membrane protein</topology>
    </subcellularLocation>
    <subcellularLocation>
        <location evidence="1">Golgi apparatus membrane</location>
        <topology evidence="1">Single-pass membrane protein</topology>
    </subcellularLocation>
</comment>
<dbReference type="GO" id="GO:0048280">
    <property type="term" value="P:vesicle fusion with Golgi apparatus"/>
    <property type="evidence" value="ECO:0007669"/>
    <property type="project" value="TreeGrafter"/>
</dbReference>
<comment type="similarity">
    <text evidence="2">Belongs to the VTI1 family.</text>
</comment>
<dbReference type="SUPFAM" id="SSF58038">
    <property type="entry name" value="SNARE fusion complex"/>
    <property type="match status" value="1"/>
</dbReference>
<keyword evidence="7" id="KW-0333">Golgi apparatus</keyword>
<dbReference type="Gene3D" id="1.20.5.110">
    <property type="match status" value="1"/>
</dbReference>
<organism evidence="18 19">
    <name type="scientific">Mytilus coruscus</name>
    <name type="common">Sea mussel</name>
    <dbReference type="NCBI Taxonomy" id="42192"/>
    <lineage>
        <taxon>Eukaryota</taxon>
        <taxon>Metazoa</taxon>
        <taxon>Spiralia</taxon>
        <taxon>Lophotrochozoa</taxon>
        <taxon>Mollusca</taxon>
        <taxon>Bivalvia</taxon>
        <taxon>Autobranchia</taxon>
        <taxon>Pteriomorphia</taxon>
        <taxon>Mytilida</taxon>
        <taxon>Mytiloidea</taxon>
        <taxon>Mytilidae</taxon>
        <taxon>Mytilinae</taxon>
        <taxon>Mytilus</taxon>
    </lineage>
</organism>
<name>A0A6J8ASZ7_MYTCO</name>
<dbReference type="CDD" id="cd15891">
    <property type="entry name" value="SNARE_Vti1a"/>
    <property type="match status" value="1"/>
</dbReference>
<accession>A0A6J8ASZ7</accession>
<sequence length="223" mass="25784">MASLIETYEQQYATLTAEITHNINNISSTRGAIFSSCNTEKQKYVRQVEKLFDEAKELLEQMELEVKDLTTDRQKYKTRVKSYQVELTKLETDVRRAKLGIDSSRDELLGDDTHDSEDQRRRLLDNTEMLDRATRRIEHGYKVTLETEQIGAQVIEDLSNQRESIQRSRSRLGEMNANLGKSSRLLSGMMKRIIQNRILLIGIGLILLIVIVVAIYFMVRKNS</sequence>
<dbReference type="InterPro" id="IPR007705">
    <property type="entry name" value="Vesicle_trsprt_v-SNARE_N"/>
</dbReference>
<evidence type="ECO:0000313" key="19">
    <source>
        <dbReference type="Proteomes" id="UP000507470"/>
    </source>
</evidence>
<evidence type="ECO:0000256" key="5">
    <source>
        <dbReference type="ARBA" id="ARBA00022927"/>
    </source>
</evidence>
<proteinExistence type="inferred from homology"/>
<evidence type="ECO:0000256" key="3">
    <source>
        <dbReference type="ARBA" id="ARBA00022448"/>
    </source>
</evidence>
<dbReference type="InterPro" id="IPR027027">
    <property type="entry name" value="GOSR2/Membrin/Bos1"/>
</dbReference>
<dbReference type="FunFam" id="1.20.5.110:FF:000078">
    <property type="entry name" value="Vesicle transport through interaction with t-SNAREs 1A"/>
    <property type="match status" value="1"/>
</dbReference>
<feature type="coiled-coil region" evidence="15">
    <location>
        <begin position="41"/>
        <end position="93"/>
    </location>
</feature>
<dbReference type="OrthoDB" id="430637at2759"/>
<dbReference type="GO" id="GO:0031902">
    <property type="term" value="C:late endosome membrane"/>
    <property type="evidence" value="ECO:0007669"/>
    <property type="project" value="TreeGrafter"/>
</dbReference>
<dbReference type="GO" id="GO:0012507">
    <property type="term" value="C:ER to Golgi transport vesicle membrane"/>
    <property type="evidence" value="ECO:0007669"/>
    <property type="project" value="TreeGrafter"/>
</dbReference>
<dbReference type="GO" id="GO:0005829">
    <property type="term" value="C:cytosol"/>
    <property type="evidence" value="ECO:0007669"/>
    <property type="project" value="GOC"/>
</dbReference>
<dbReference type="AlphaFoldDB" id="A0A6J8ASZ7"/>
<dbReference type="EMBL" id="CACVKT020001887">
    <property type="protein sequence ID" value="CAC5373275.1"/>
    <property type="molecule type" value="Genomic_DNA"/>
</dbReference>
<dbReference type="InterPro" id="IPR010989">
    <property type="entry name" value="SNARE"/>
</dbReference>
<evidence type="ECO:0000256" key="7">
    <source>
        <dbReference type="ARBA" id="ARBA00023034"/>
    </source>
</evidence>
<dbReference type="SUPFAM" id="SSF47661">
    <property type="entry name" value="t-snare proteins"/>
    <property type="match status" value="1"/>
</dbReference>
<dbReference type="GO" id="GO:0016236">
    <property type="term" value="P:macroautophagy"/>
    <property type="evidence" value="ECO:0007669"/>
    <property type="project" value="TreeGrafter"/>
</dbReference>
<dbReference type="GO" id="GO:0005789">
    <property type="term" value="C:endoplasmic reticulum membrane"/>
    <property type="evidence" value="ECO:0007669"/>
    <property type="project" value="TreeGrafter"/>
</dbReference>
<keyword evidence="5" id="KW-0653">Protein transport</keyword>
<evidence type="ECO:0000256" key="9">
    <source>
        <dbReference type="ARBA" id="ARBA00023136"/>
    </source>
</evidence>
<dbReference type="Pfam" id="PF05008">
    <property type="entry name" value="V-SNARE"/>
    <property type="match status" value="1"/>
</dbReference>
<protein>
    <recommendedName>
        <fullName evidence="12">Vesicle transport through interaction with t-SNAREs homolog 1A</fullName>
    </recommendedName>
    <alternativeName>
        <fullName evidence="14">Vesicle transport v-SNARE protein Vti1-like 2</fullName>
    </alternativeName>
    <alternativeName>
        <fullName evidence="13">Vti1-rp2</fullName>
    </alternativeName>
</protein>
<dbReference type="GO" id="GO:0000139">
    <property type="term" value="C:Golgi membrane"/>
    <property type="evidence" value="ECO:0007669"/>
    <property type="project" value="UniProtKB-SubCell"/>
</dbReference>
<keyword evidence="8 15" id="KW-0175">Coiled coil</keyword>
<dbReference type="GO" id="GO:0031201">
    <property type="term" value="C:SNARE complex"/>
    <property type="evidence" value="ECO:0007669"/>
    <property type="project" value="TreeGrafter"/>
</dbReference>
<dbReference type="GO" id="GO:0006891">
    <property type="term" value="P:intra-Golgi vesicle-mediated transport"/>
    <property type="evidence" value="ECO:0007669"/>
    <property type="project" value="TreeGrafter"/>
</dbReference>
<evidence type="ECO:0000256" key="15">
    <source>
        <dbReference type="SAM" id="Coils"/>
    </source>
</evidence>
<evidence type="ECO:0000256" key="1">
    <source>
        <dbReference type="ARBA" id="ARBA00004194"/>
    </source>
</evidence>
<dbReference type="GO" id="GO:0006896">
    <property type="term" value="P:Golgi to vacuole transport"/>
    <property type="evidence" value="ECO:0007669"/>
    <property type="project" value="TreeGrafter"/>
</dbReference>
<feature type="domain" description="Vesicle transport v-SNARE N-terminal" evidence="17">
    <location>
        <begin position="1"/>
        <end position="97"/>
    </location>
</feature>
<comment type="subunit">
    <text evidence="11">Interacts with distinct SNARE complexes that contain either STX5 or STX6. Interacts with NAPA and, to a lesser extent, with NAPG. Identified in a complex containing STX6, STX12, VAMP4 and VTI1A.</text>
</comment>
<evidence type="ECO:0000256" key="8">
    <source>
        <dbReference type="ARBA" id="ARBA00023054"/>
    </source>
</evidence>